<comment type="subcellular location">
    <subcellularLocation>
        <location evidence="1 10">Cytoplasm</location>
    </subcellularLocation>
</comment>
<dbReference type="NCBIfam" id="TIGR03120">
    <property type="entry name" value="one_C_mch"/>
    <property type="match status" value="1"/>
</dbReference>
<evidence type="ECO:0000256" key="2">
    <source>
        <dbReference type="ARBA" id="ARBA00006902"/>
    </source>
</evidence>
<dbReference type="UniPathway" id="UPA00640">
    <property type="reaction ID" value="UER00694"/>
</dbReference>
<evidence type="ECO:0000256" key="7">
    <source>
        <dbReference type="ARBA" id="ARBA00022801"/>
    </source>
</evidence>
<dbReference type="EMBL" id="MT631554">
    <property type="protein sequence ID" value="QNO53874.1"/>
    <property type="molecule type" value="Genomic_DNA"/>
</dbReference>
<dbReference type="GO" id="GO:0005737">
    <property type="term" value="C:cytoplasm"/>
    <property type="evidence" value="ECO:0007669"/>
    <property type="project" value="UniProtKB-SubCell"/>
</dbReference>
<comment type="catalytic activity">
    <reaction evidence="9 10">
        <text>5,10-methenyl-5,6,7,8-tetrahydromethanopterin + H2O = N(5)-formyl-5,6,7,8-tetrahydromethanopterin + H(+)</text>
        <dbReference type="Rhea" id="RHEA:19053"/>
        <dbReference type="ChEBI" id="CHEBI:15377"/>
        <dbReference type="ChEBI" id="CHEBI:15378"/>
        <dbReference type="ChEBI" id="CHEBI:58018"/>
        <dbReference type="ChEBI" id="CHEBI:58337"/>
        <dbReference type="EC" id="3.5.4.27"/>
    </reaction>
</comment>
<evidence type="ECO:0000256" key="9">
    <source>
        <dbReference type="ARBA" id="ARBA00048684"/>
    </source>
</evidence>
<evidence type="ECO:0000256" key="5">
    <source>
        <dbReference type="ARBA" id="ARBA00022490"/>
    </source>
</evidence>
<comment type="similarity">
    <text evidence="2 10">Belongs to the MCH family.</text>
</comment>
<keyword evidence="10" id="KW-0484">Methanogenesis</keyword>
<dbReference type="HAMAP" id="MF_00486">
    <property type="entry name" value="McH"/>
    <property type="match status" value="1"/>
</dbReference>
<evidence type="ECO:0000256" key="3">
    <source>
        <dbReference type="ARBA" id="ARBA00012765"/>
    </source>
</evidence>
<comment type="function">
    <text evidence="10">Catalyzes the reversible interconversion of 5-formyl-H(4)MPT to methenyl-H(4)MPT(+).</text>
</comment>
<sequence length="321" mass="34926">MMISVNEYGLDVFEEMMDNSEALQVGIEELDNGTTIVDAGVGEEGGFEAGLYVARICMADLADIKFSSFDLGKVVVPAVELTTDHPVVACMASQYAGWRIKGKDFFGMGSGPARALSLNPRELYDKILYADEADDAVLVLESDKIPDEEVTSEIAKACRVEPEDLYIVVVPTASIAGSVQISARGIETGVHKLDSLGFDINCIEHAHGIIPLSPIVGNDVKCMGSTNDCIIYCGRTYYTVDYDNVEELKEYVKKVPSLNSKDYGKPFYTTFKEAGFDFFKVDAGMFAPAEITVNEVNSGKTFTSGKINTEVLLESFGLETL</sequence>
<dbReference type="AlphaFoldDB" id="A0A7G9YUG7"/>
<comment type="pathway">
    <text evidence="10">One-carbon metabolism; methanogenesis from CO(2); 5,10-methenyl-5,6,7,8-tetrahydromethanopterin from CO(2): step 3/3.</text>
</comment>
<dbReference type="EMBL" id="MT631475">
    <property type="protein sequence ID" value="QNO51651.1"/>
    <property type="molecule type" value="Genomic_DNA"/>
</dbReference>
<keyword evidence="7 10" id="KW-0378">Hydrolase</keyword>
<organism evidence="11">
    <name type="scientific">Candidatus Methanophagaceae archaeon ANME-1 ERB6</name>
    <dbReference type="NCBI Taxonomy" id="2759912"/>
    <lineage>
        <taxon>Archaea</taxon>
        <taxon>Methanobacteriati</taxon>
        <taxon>Methanobacteriota</taxon>
        <taxon>Stenosarchaea group</taxon>
        <taxon>Methanomicrobia</taxon>
        <taxon>Candidatus Methanophagales</taxon>
        <taxon>Candidatus Methanophagaceae</taxon>
    </lineage>
</organism>
<dbReference type="EC" id="3.5.4.27" evidence="3 10"/>
<proteinExistence type="inferred from homology"/>
<dbReference type="CDD" id="cd00545">
    <property type="entry name" value="MCH"/>
    <property type="match status" value="1"/>
</dbReference>
<dbReference type="GO" id="GO:0018759">
    <property type="term" value="F:methenyltetrahydromethanopterin cyclohydrolase activity"/>
    <property type="evidence" value="ECO:0007669"/>
    <property type="project" value="UniProtKB-UniRule"/>
</dbReference>
<dbReference type="Gene3D" id="3.10.340.11">
    <property type="entry name" value="Methenyltetrahydromethanopterin Cyclohydrolase, Chain A, domain 1"/>
    <property type="match status" value="1"/>
</dbReference>
<evidence type="ECO:0000256" key="6">
    <source>
        <dbReference type="ARBA" id="ARBA00022563"/>
    </source>
</evidence>
<evidence type="ECO:0000313" key="12">
    <source>
        <dbReference type="EMBL" id="QNO53874.1"/>
    </source>
</evidence>
<dbReference type="Pfam" id="PF02289">
    <property type="entry name" value="MCH"/>
    <property type="match status" value="1"/>
</dbReference>
<dbReference type="Gene3D" id="3.30.1030.10">
    <property type="entry name" value="Methenyltetrahydromethanopterin Cyclohydrolase, Chain A, domain 2"/>
    <property type="match status" value="1"/>
</dbReference>
<protein>
    <recommendedName>
        <fullName evidence="4 10">Methenyltetrahydromethanopterin cyclohydrolase</fullName>
        <ecNumber evidence="3 10">3.5.4.27</ecNumber>
    </recommendedName>
    <alternativeName>
        <fullName evidence="8 10">Methenyl-H4MPT cyclohydrolase</fullName>
    </alternativeName>
</protein>
<gene>
    <name evidence="10 11" type="primary">mch</name>
    <name evidence="11" type="ORF">IGDPAKFA_00005</name>
    <name evidence="12" type="ORF">LBDBNMAG_00005</name>
</gene>
<keyword evidence="5 10" id="KW-0963">Cytoplasm</keyword>
<dbReference type="GO" id="GO:0006730">
    <property type="term" value="P:one-carbon metabolic process"/>
    <property type="evidence" value="ECO:0007669"/>
    <property type="project" value="UniProtKB-UniRule"/>
</dbReference>
<reference evidence="11" key="1">
    <citation type="submission" date="2020-06" db="EMBL/GenBank/DDBJ databases">
        <title>Unique genomic features of the anaerobic methanotrophic archaea.</title>
        <authorList>
            <person name="Chadwick G.L."/>
            <person name="Skennerton C.T."/>
            <person name="Laso-Perez R."/>
            <person name="Leu A.O."/>
            <person name="Speth D.R."/>
            <person name="Yu H."/>
            <person name="Morgan-Lang C."/>
            <person name="Hatzenpichler R."/>
            <person name="Goudeau D."/>
            <person name="Malmstrom R."/>
            <person name="Brazelton W.J."/>
            <person name="Woyke T."/>
            <person name="Hallam S.J."/>
            <person name="Tyson G.W."/>
            <person name="Wegener G."/>
            <person name="Boetius A."/>
            <person name="Orphan V."/>
        </authorList>
    </citation>
    <scope>NUCLEOTIDE SEQUENCE</scope>
</reference>
<keyword evidence="6 10" id="KW-0554">One-carbon metabolism</keyword>
<evidence type="ECO:0000256" key="8">
    <source>
        <dbReference type="ARBA" id="ARBA00030468"/>
    </source>
</evidence>
<dbReference type="InterPro" id="IPR003209">
    <property type="entry name" value="METHMP_CycHdrlase"/>
</dbReference>
<dbReference type="GO" id="GO:0019386">
    <property type="term" value="P:methanogenesis, from carbon dioxide"/>
    <property type="evidence" value="ECO:0007669"/>
    <property type="project" value="UniProtKB-UniRule"/>
</dbReference>
<accession>A0A7G9YUG7</accession>
<evidence type="ECO:0000256" key="10">
    <source>
        <dbReference type="HAMAP-Rule" id="MF_00486"/>
    </source>
</evidence>
<evidence type="ECO:0000256" key="4">
    <source>
        <dbReference type="ARBA" id="ARBA00020597"/>
    </source>
</evidence>
<dbReference type="SUPFAM" id="SSF56199">
    <property type="entry name" value="Methenyltetrahydromethanopterin cyclohydrolase"/>
    <property type="match status" value="1"/>
</dbReference>
<name>A0A7G9YUG7_9EURY</name>
<evidence type="ECO:0000256" key="1">
    <source>
        <dbReference type="ARBA" id="ARBA00004496"/>
    </source>
</evidence>
<evidence type="ECO:0000313" key="11">
    <source>
        <dbReference type="EMBL" id="QNO51651.1"/>
    </source>
</evidence>